<feature type="signal peptide" evidence="2">
    <location>
        <begin position="1"/>
        <end position="22"/>
    </location>
</feature>
<feature type="domain" description="Glucose/Sorbosone dehydrogenase" evidence="3">
    <location>
        <begin position="115"/>
        <end position="398"/>
    </location>
</feature>
<name>A0A939IP12_9ALTE</name>
<dbReference type="Pfam" id="PF07995">
    <property type="entry name" value="GSDH"/>
    <property type="match status" value="1"/>
</dbReference>
<evidence type="ECO:0000256" key="1">
    <source>
        <dbReference type="SAM" id="MobiDB-lite"/>
    </source>
</evidence>
<dbReference type="InterPro" id="IPR036280">
    <property type="entry name" value="Multihaem_cyt_sf"/>
</dbReference>
<organism evidence="4 5">
    <name type="scientific">Bowmanella dokdonensis</name>
    <dbReference type="NCBI Taxonomy" id="751969"/>
    <lineage>
        <taxon>Bacteria</taxon>
        <taxon>Pseudomonadati</taxon>
        <taxon>Pseudomonadota</taxon>
        <taxon>Gammaproteobacteria</taxon>
        <taxon>Alteromonadales</taxon>
        <taxon>Alteromonadaceae</taxon>
        <taxon>Bowmanella</taxon>
    </lineage>
</organism>
<feature type="chain" id="PRO_5037830625" evidence="2">
    <location>
        <begin position="23"/>
        <end position="716"/>
    </location>
</feature>
<dbReference type="InterPro" id="IPR012938">
    <property type="entry name" value="Glc/Sorbosone_DH"/>
</dbReference>
<evidence type="ECO:0000313" key="4">
    <source>
        <dbReference type="EMBL" id="MBN7826948.1"/>
    </source>
</evidence>
<evidence type="ECO:0000256" key="2">
    <source>
        <dbReference type="SAM" id="SignalP"/>
    </source>
</evidence>
<dbReference type="SUPFAM" id="SSF50952">
    <property type="entry name" value="Soluble quinoprotein glucose dehydrogenase"/>
    <property type="match status" value="1"/>
</dbReference>
<gene>
    <name evidence="4" type="ORF">J0A66_17070</name>
</gene>
<comment type="caution">
    <text evidence="4">The sequence shown here is derived from an EMBL/GenBank/DDBJ whole genome shotgun (WGS) entry which is preliminary data.</text>
</comment>
<keyword evidence="5" id="KW-1185">Reference proteome</keyword>
<dbReference type="InterPro" id="IPR011042">
    <property type="entry name" value="6-blade_b-propeller_TolB-like"/>
</dbReference>
<dbReference type="SUPFAM" id="SSF48695">
    <property type="entry name" value="Multiheme cytochromes"/>
    <property type="match status" value="1"/>
</dbReference>
<sequence length="716" mass="77934">MLKLISILAALLLSACGGGGNGNEGDTPPDNGNGGDTPPVGLTERPQNATCQAFGQSTSTEVKLTPLVPELNFSSPLLMLPHPSLPDIVYVVQQRGLIYRLDLSTGNRSQLVDLADFYALSPCGECGLLGMAFDPDFETNGYLYLSFTEEIGGGMRSVLGRFQSQGNGQSLVKNGDNLVRQDLLTVPQPYGNHNGGHIVVGPDELLYWGLGDGGAGNDPDNNGQTLSTLLGSMLRLNRDGSAADGNNVPGAREEIYAWGLRNPWRFSFDAMNGQLWLADVGQNQYEEINIIESGGNYGWRCYEGLHRTSNSCTTDGPYEAPVAEYDHSLGNSVTGGYVYRGDTIPGLQGAYLFADFGSGTLWALFPEGDSYRRQTLLETGLNVASFAQDSNNELYLVTFSGLYRLDPNQQDSHQAPALLSQTGCVQSANPAEPADGLIPFDVIEPYWSDGASKQRFVALPDDTRISVNEQGDFVLPNGSVLMQHLLLDEQLIETRLYMRGQDANWRGYSYQWNEDKSDAELLEGARDADLSGQTWHYPSGAECNQCHTSAAGHSLGLEVAQLNRDFTYPQTGISANQLDTFTAINLFHSPLEESLKANRLVNSQDSSEPLTERARAYLHSNCSHCHRPTGPTQSDMDLRSWIDFVDTNTCNEAPLGGDLGVTGARLITPGEADRSLLYLRMLEEGQWRMPPVSIHQTDATGSQLIGDWINQLASCS</sequence>
<protein>
    <submittedName>
        <fullName evidence="4">PQQ-dependent sugar dehydrogenase</fullName>
    </submittedName>
</protein>
<evidence type="ECO:0000313" key="5">
    <source>
        <dbReference type="Proteomes" id="UP000664654"/>
    </source>
</evidence>
<dbReference type="Proteomes" id="UP000664654">
    <property type="component" value="Unassembled WGS sequence"/>
</dbReference>
<dbReference type="Gene3D" id="2.120.10.30">
    <property type="entry name" value="TolB, C-terminal domain"/>
    <property type="match status" value="1"/>
</dbReference>
<dbReference type="PROSITE" id="PS51257">
    <property type="entry name" value="PROKAR_LIPOPROTEIN"/>
    <property type="match status" value="1"/>
</dbReference>
<dbReference type="AlphaFoldDB" id="A0A939IP12"/>
<keyword evidence="2" id="KW-0732">Signal</keyword>
<dbReference type="RefSeq" id="WP_206575061.1">
    <property type="nucleotide sequence ID" value="NZ_JAFKCV010000012.1"/>
</dbReference>
<dbReference type="PANTHER" id="PTHR19328:SF75">
    <property type="entry name" value="ALDOSE SUGAR DEHYDROGENASE YLII"/>
    <property type="match status" value="1"/>
</dbReference>
<proteinExistence type="predicted"/>
<accession>A0A939IP12</accession>
<evidence type="ECO:0000259" key="3">
    <source>
        <dbReference type="Pfam" id="PF07995"/>
    </source>
</evidence>
<feature type="region of interest" description="Disordered" evidence="1">
    <location>
        <begin position="21"/>
        <end position="43"/>
    </location>
</feature>
<dbReference type="InterPro" id="IPR011041">
    <property type="entry name" value="Quinoprot_gluc/sorb_DH_b-prop"/>
</dbReference>
<reference evidence="4" key="1">
    <citation type="submission" date="2021-03" db="EMBL/GenBank/DDBJ databases">
        <title>novel species isolated from a fishpond in China.</title>
        <authorList>
            <person name="Lu H."/>
            <person name="Cai Z."/>
        </authorList>
    </citation>
    <scope>NUCLEOTIDE SEQUENCE</scope>
    <source>
        <strain evidence="4">JCM 30855</strain>
    </source>
</reference>
<dbReference type="EMBL" id="JAFKCV010000012">
    <property type="protein sequence ID" value="MBN7826948.1"/>
    <property type="molecule type" value="Genomic_DNA"/>
</dbReference>
<dbReference type="PANTHER" id="PTHR19328">
    <property type="entry name" value="HEDGEHOG-INTERACTING PROTEIN"/>
    <property type="match status" value="1"/>
</dbReference>
<feature type="compositionally biased region" description="Low complexity" evidence="1">
    <location>
        <begin position="24"/>
        <end position="39"/>
    </location>
</feature>